<name>A0A9P6Y7V3_RHIOR</name>
<dbReference type="InterPro" id="IPR000014">
    <property type="entry name" value="PAS"/>
</dbReference>
<evidence type="ECO:0000256" key="1">
    <source>
        <dbReference type="SAM" id="MobiDB-lite"/>
    </source>
</evidence>
<sequence length="433" mass="48820">MQTMCFSKQGKYLQGHIAEKESNQIIYDNTISDQHKVNQTMPPIYESFQRNPQLNEDINLEKVHTSEQTLSDMPLIYSGFQQKQPKIMMDRLELFNTDLINGSDFVPVLKQQQENNELISMVLSMEICCVTVSKEVYSLWGYYPQELAHHSLYEFILPSDANRLSKLHRQHLEHIMEVSNSSGALITEKSTSSMFNTADEATLIQIARGSKIYSDMINIKTSLGGYELYEVVTYIGGGLGADLFDQTTLSKQYIVANFRRCQYNQEQSNTIEESVQIVLDYINPIAVFSPMSYPVTPPAINQVADDLPMVNVTHIEDDWLTHTTVTNLQESKSKQEQPSPPSSFRAPKLNTAPGTNCPINSNKFSPLFNRVTLSSKVMHPAQYFLQTSNSTLSSAASAAKSESRYSLFGSSMRHTHGISSRTRIEMSISSLLC</sequence>
<gene>
    <name evidence="3" type="ORF">G6F51_007867</name>
</gene>
<evidence type="ECO:0000313" key="4">
    <source>
        <dbReference type="Proteomes" id="UP000717996"/>
    </source>
</evidence>
<dbReference type="Gene3D" id="3.30.450.20">
    <property type="entry name" value="PAS domain"/>
    <property type="match status" value="1"/>
</dbReference>
<dbReference type="OrthoDB" id="1555531at2759"/>
<dbReference type="Proteomes" id="UP000717996">
    <property type="component" value="Unassembled WGS sequence"/>
</dbReference>
<evidence type="ECO:0000313" key="3">
    <source>
        <dbReference type="EMBL" id="KAG1541478.1"/>
    </source>
</evidence>
<dbReference type="InterPro" id="IPR035965">
    <property type="entry name" value="PAS-like_dom_sf"/>
</dbReference>
<feature type="region of interest" description="Disordered" evidence="1">
    <location>
        <begin position="328"/>
        <end position="350"/>
    </location>
</feature>
<evidence type="ECO:0000259" key="2">
    <source>
        <dbReference type="PROSITE" id="PS50112"/>
    </source>
</evidence>
<dbReference type="EMBL" id="JAANIT010001229">
    <property type="protein sequence ID" value="KAG1541478.1"/>
    <property type="molecule type" value="Genomic_DNA"/>
</dbReference>
<dbReference type="AlphaFoldDB" id="A0A9P6Y7V3"/>
<dbReference type="PROSITE" id="PS50112">
    <property type="entry name" value="PAS"/>
    <property type="match status" value="1"/>
</dbReference>
<comment type="caution">
    <text evidence="3">The sequence shown here is derived from an EMBL/GenBank/DDBJ whole genome shotgun (WGS) entry which is preliminary data.</text>
</comment>
<dbReference type="SUPFAM" id="SSF55785">
    <property type="entry name" value="PYP-like sensor domain (PAS domain)"/>
    <property type="match status" value="1"/>
</dbReference>
<reference evidence="3" key="1">
    <citation type="journal article" date="2020" name="Microb. Genom.">
        <title>Genetic diversity of clinical and environmental Mucorales isolates obtained from an investigation of mucormycosis cases among solid organ transplant recipients.</title>
        <authorList>
            <person name="Nguyen M.H."/>
            <person name="Kaul D."/>
            <person name="Muto C."/>
            <person name="Cheng S.J."/>
            <person name="Richter R.A."/>
            <person name="Bruno V.M."/>
            <person name="Liu G."/>
            <person name="Beyhan S."/>
            <person name="Sundermann A.J."/>
            <person name="Mounaud S."/>
            <person name="Pasculle A.W."/>
            <person name="Nierman W.C."/>
            <person name="Driscoll E."/>
            <person name="Cumbie R."/>
            <person name="Clancy C.J."/>
            <person name="Dupont C.L."/>
        </authorList>
    </citation>
    <scope>NUCLEOTIDE SEQUENCE</scope>
    <source>
        <strain evidence="3">GL16</strain>
    </source>
</reference>
<protein>
    <recommendedName>
        <fullName evidence="2">PAS domain-containing protein</fullName>
    </recommendedName>
</protein>
<feature type="domain" description="PAS" evidence="2">
    <location>
        <begin position="130"/>
        <end position="179"/>
    </location>
</feature>
<organism evidence="3 4">
    <name type="scientific">Rhizopus oryzae</name>
    <name type="common">Mucormycosis agent</name>
    <name type="synonym">Rhizopus arrhizus var. delemar</name>
    <dbReference type="NCBI Taxonomy" id="64495"/>
    <lineage>
        <taxon>Eukaryota</taxon>
        <taxon>Fungi</taxon>
        <taxon>Fungi incertae sedis</taxon>
        <taxon>Mucoromycota</taxon>
        <taxon>Mucoromycotina</taxon>
        <taxon>Mucoromycetes</taxon>
        <taxon>Mucorales</taxon>
        <taxon>Mucorineae</taxon>
        <taxon>Rhizopodaceae</taxon>
        <taxon>Rhizopus</taxon>
    </lineage>
</organism>
<accession>A0A9P6Y7V3</accession>
<proteinExistence type="predicted"/>